<evidence type="ECO:0000259" key="2">
    <source>
        <dbReference type="Pfam" id="PF17919"/>
    </source>
</evidence>
<feature type="region of interest" description="Disordered" evidence="1">
    <location>
        <begin position="438"/>
        <end position="466"/>
    </location>
</feature>
<evidence type="ECO:0000256" key="1">
    <source>
        <dbReference type="SAM" id="MobiDB-lite"/>
    </source>
</evidence>
<dbReference type="InterPro" id="IPR041577">
    <property type="entry name" value="RT_RNaseH_2"/>
</dbReference>
<feature type="domain" description="Reverse transcriptase/retrotransposon-derived protein RNase H-like" evidence="2">
    <location>
        <begin position="1051"/>
        <end position="1105"/>
    </location>
</feature>
<sequence>MNFASSSHDMVSKLLLPSAAKAMVFLRENLVFSLVELENGDCKTESRSDNTVGSPHRIEIVKGDEKVTEVIDIENWQIDNSWIMRRIVSLFEWNSSVSSTKSSIQSNGYDKKGTKSKQYRTKPSTKRKAWKSQQSKVNKKSNPTKSKPRKPKSQSNSSSNPTPSTNPNPKRRNHRRSKQRIKEFNLDELSPPIVTMADQRTMAQLLQAPTEGYEDAIVVPAITANNFELKYDQDSLNSATGGNFLDKMPRECLAIIESKSKVRYSHNKPVVAKVSTNNSTSGISPDVAELKDMVKALLLDKKGQNQSPDPVKAVEESCVTCGGAHSYLNYPATDGNVYRDNIQEFISQAFAVNYNQGNTSYRPSMMSKHAKSIDQSDRFDTKFVNSNSASTSSSGTLPSNIIANPRGDLKAITTRSGVSYDGSQLPSLPSFLPKVVEDEPEATKDTVNPTNNESTEDVQPQVVQSKSPILTSEPITSLISEPVIAPVSAPKHKPKSLIPYPSRRNDEKNREKANNQIKKSYQIFKDMSFEISFADALIIMPKFASTLKALIRNKEKLSEMAQTPLNEHCSAVLLKKLHEKLGDPGKFLIPCDFPGMAECLAMADLGASINLKPFSVWKRLSLPDLTPMCMNLELVDRLISRPVGVAEDVYEIFLKTKRSLIDVFEGELTLHVGKEAITFNLDHTSRYSANYSDMTAKRIDVIDMVCEEYSQKVLGFSDTISSGNPTSYYEPIVSMASLTLTPLGNSDFLLEEVDAFLAIEDDPTSLEFYQPYHDPEGDILLLEAFLNDDPSLPPPNQGKYLPEVRKELKIYEAKYDKSSIDEPLEVELKDLPPHLEYAFLEGDNKLPVIIIKDLCVEEKTALITVLKSHKRAIAWKLSDIKGIDPEFCTHKILMEEDFKPAVQHQRKINPKIHDVIKQEVIKLLDAGLVYPISDSLWVSPVHCVPKKGGFTVVENKDNELILTRLVTGWREKSHFMVKEGIVLGHKISKQRIEIGKAKVDVITKLPHPTTVKGIRSFLGHAGFYRRLIKDFSKIARPMTRLLEKETPFIFSKECIEAFQTLKRKLTEALILIAPDWDMPFELMCDASDFAIGAVLGQRQENISSQYTMPSSEGVYQAKKPLKFSRLATIDPQEVTMAQITQPALKRANFDLKTAGDHRKVQINELNELRDQAYEKSLIYKEKTKRLHDSKIKNRVFNIGDRVYPYGTIELSQPDGPNFKVNGHRLKHYFGEDVPNLLKSIRTHQSSGSLDFDVLIV</sequence>
<comment type="caution">
    <text evidence="3">The sequence shown here is derived from an EMBL/GenBank/DDBJ whole genome shotgun (WGS) entry which is preliminary data.</text>
</comment>
<protein>
    <submittedName>
        <fullName evidence="3">Reverse transcriptase domain-containing protein</fullName>
    </submittedName>
</protein>
<dbReference type="InterPro" id="IPR043128">
    <property type="entry name" value="Rev_trsase/Diguanyl_cyclase"/>
</dbReference>
<dbReference type="PANTHER" id="PTHR33064:SF39">
    <property type="match status" value="1"/>
</dbReference>
<accession>A0A6L2LGE5</accession>
<name>A0A6L2LGE5_TANCI</name>
<dbReference type="Gene3D" id="3.10.10.10">
    <property type="entry name" value="HIV Type 1 Reverse Transcriptase, subunit A, domain 1"/>
    <property type="match status" value="1"/>
</dbReference>
<feature type="region of interest" description="Disordered" evidence="1">
    <location>
        <begin position="489"/>
        <end position="511"/>
    </location>
</feature>
<keyword evidence="3" id="KW-0695">RNA-directed DNA polymerase</keyword>
<dbReference type="EMBL" id="BKCJ010004382">
    <property type="protein sequence ID" value="GEU60708.1"/>
    <property type="molecule type" value="Genomic_DNA"/>
</dbReference>
<feature type="compositionally biased region" description="Basic residues" evidence="1">
    <location>
        <begin position="114"/>
        <end position="130"/>
    </location>
</feature>
<reference evidence="3" key="1">
    <citation type="journal article" date="2019" name="Sci. Rep.">
        <title>Draft genome of Tanacetum cinerariifolium, the natural source of mosquito coil.</title>
        <authorList>
            <person name="Yamashiro T."/>
            <person name="Shiraishi A."/>
            <person name="Satake H."/>
            <person name="Nakayama K."/>
        </authorList>
    </citation>
    <scope>NUCLEOTIDE SEQUENCE</scope>
</reference>
<feature type="region of interest" description="Disordered" evidence="1">
    <location>
        <begin position="100"/>
        <end position="185"/>
    </location>
</feature>
<keyword evidence="3" id="KW-0548">Nucleotidyltransferase</keyword>
<evidence type="ECO:0000313" key="3">
    <source>
        <dbReference type="EMBL" id="GEU60708.1"/>
    </source>
</evidence>
<dbReference type="SUPFAM" id="SSF56672">
    <property type="entry name" value="DNA/RNA polymerases"/>
    <property type="match status" value="1"/>
</dbReference>
<feature type="compositionally biased region" description="Low complexity" evidence="1">
    <location>
        <begin position="153"/>
        <end position="168"/>
    </location>
</feature>
<dbReference type="InterPro" id="IPR051320">
    <property type="entry name" value="Viral_Replic_Matur_Polypro"/>
</dbReference>
<feature type="non-terminal residue" evidence="3">
    <location>
        <position position="1256"/>
    </location>
</feature>
<proteinExistence type="predicted"/>
<dbReference type="FunFam" id="3.30.70.270:FF:000020">
    <property type="entry name" value="Transposon Tf2-6 polyprotein-like Protein"/>
    <property type="match status" value="1"/>
</dbReference>
<dbReference type="Pfam" id="PF17919">
    <property type="entry name" value="RT_RNaseH_2"/>
    <property type="match status" value="1"/>
</dbReference>
<organism evidence="3">
    <name type="scientific">Tanacetum cinerariifolium</name>
    <name type="common">Dalmatian daisy</name>
    <name type="synonym">Chrysanthemum cinerariifolium</name>
    <dbReference type="NCBI Taxonomy" id="118510"/>
    <lineage>
        <taxon>Eukaryota</taxon>
        <taxon>Viridiplantae</taxon>
        <taxon>Streptophyta</taxon>
        <taxon>Embryophyta</taxon>
        <taxon>Tracheophyta</taxon>
        <taxon>Spermatophyta</taxon>
        <taxon>Magnoliopsida</taxon>
        <taxon>eudicotyledons</taxon>
        <taxon>Gunneridae</taxon>
        <taxon>Pentapetalae</taxon>
        <taxon>asterids</taxon>
        <taxon>campanulids</taxon>
        <taxon>Asterales</taxon>
        <taxon>Asteraceae</taxon>
        <taxon>Asteroideae</taxon>
        <taxon>Anthemideae</taxon>
        <taxon>Anthemidinae</taxon>
        <taxon>Tanacetum</taxon>
    </lineage>
</organism>
<dbReference type="InterPro" id="IPR043502">
    <property type="entry name" value="DNA/RNA_pol_sf"/>
</dbReference>
<feature type="compositionally biased region" description="Basic residues" evidence="1">
    <location>
        <begin position="169"/>
        <end position="179"/>
    </location>
</feature>
<dbReference type="Gene3D" id="3.30.70.270">
    <property type="match status" value="1"/>
</dbReference>
<feature type="compositionally biased region" description="Polar residues" evidence="1">
    <location>
        <begin position="445"/>
        <end position="466"/>
    </location>
</feature>
<gene>
    <name evidence="3" type="ORF">Tci_032686</name>
</gene>
<dbReference type="AlphaFoldDB" id="A0A6L2LGE5"/>
<dbReference type="GO" id="GO:0003964">
    <property type="term" value="F:RNA-directed DNA polymerase activity"/>
    <property type="evidence" value="ECO:0007669"/>
    <property type="project" value="UniProtKB-KW"/>
</dbReference>
<keyword evidence="3" id="KW-0808">Transferase</keyword>
<feature type="compositionally biased region" description="Low complexity" evidence="1">
    <location>
        <begin position="131"/>
        <end position="145"/>
    </location>
</feature>
<dbReference type="PANTHER" id="PTHR33064">
    <property type="entry name" value="POL PROTEIN"/>
    <property type="match status" value="1"/>
</dbReference>